<feature type="domain" description="Dynein heavy chain C-terminal" evidence="1">
    <location>
        <begin position="1"/>
        <end position="43"/>
    </location>
</feature>
<dbReference type="InterPro" id="IPR041228">
    <property type="entry name" value="Dynein_C"/>
</dbReference>
<accession>A0A5J4U0H3</accession>
<dbReference type="OrthoDB" id="5593012at2759"/>
<protein>
    <recommendedName>
        <fullName evidence="1">Dynein heavy chain C-terminal domain-containing protein</fullName>
    </recommendedName>
</protein>
<reference evidence="2 3" key="1">
    <citation type="submission" date="2019-03" db="EMBL/GenBank/DDBJ databases">
        <title>Single cell metagenomics reveals metabolic interactions within the superorganism composed of flagellate Streblomastix strix and complex community of Bacteroidetes bacteria on its surface.</title>
        <authorList>
            <person name="Treitli S.C."/>
            <person name="Kolisko M."/>
            <person name="Husnik F."/>
            <person name="Keeling P."/>
            <person name="Hampl V."/>
        </authorList>
    </citation>
    <scope>NUCLEOTIDE SEQUENCE [LARGE SCALE GENOMIC DNA]</scope>
    <source>
        <strain evidence="2">ST1C</strain>
    </source>
</reference>
<gene>
    <name evidence="2" type="ORF">EZS28_040724</name>
</gene>
<evidence type="ECO:0000259" key="1">
    <source>
        <dbReference type="Pfam" id="PF18199"/>
    </source>
</evidence>
<dbReference type="AlphaFoldDB" id="A0A5J4U0H3"/>
<organism evidence="2 3">
    <name type="scientific">Streblomastix strix</name>
    <dbReference type="NCBI Taxonomy" id="222440"/>
    <lineage>
        <taxon>Eukaryota</taxon>
        <taxon>Metamonada</taxon>
        <taxon>Preaxostyla</taxon>
        <taxon>Oxymonadida</taxon>
        <taxon>Streblomastigidae</taxon>
        <taxon>Streblomastix</taxon>
    </lineage>
</organism>
<dbReference type="EMBL" id="SNRW01022524">
    <property type="protein sequence ID" value="KAA6363749.1"/>
    <property type="molecule type" value="Genomic_DNA"/>
</dbReference>
<dbReference type="Proteomes" id="UP000324800">
    <property type="component" value="Unassembled WGS sequence"/>
</dbReference>
<name>A0A5J4U0H3_9EUKA</name>
<feature type="non-terminal residue" evidence="2">
    <location>
        <position position="1"/>
    </location>
</feature>
<comment type="caution">
    <text evidence="2">The sequence shown here is derived from an EMBL/GenBank/DDBJ whole genome shotgun (WGS) entry which is preliminary data.</text>
</comment>
<proteinExistence type="predicted"/>
<sequence length="46" mass="5210">YKTQGRYGVLSTTGHSTNYIMALDVVSYENPDLWIRRGAAFICEIV</sequence>
<evidence type="ECO:0000313" key="3">
    <source>
        <dbReference type="Proteomes" id="UP000324800"/>
    </source>
</evidence>
<dbReference type="Pfam" id="PF18199">
    <property type="entry name" value="Dynein_C"/>
    <property type="match status" value="1"/>
</dbReference>
<evidence type="ECO:0000313" key="2">
    <source>
        <dbReference type="EMBL" id="KAA6363749.1"/>
    </source>
</evidence>